<dbReference type="SUPFAM" id="SSF82771">
    <property type="entry name" value="GIY-YIG endonuclease"/>
    <property type="match status" value="1"/>
</dbReference>
<dbReference type="GO" id="GO:0003677">
    <property type="term" value="F:DNA binding"/>
    <property type="evidence" value="ECO:0007669"/>
    <property type="project" value="InterPro"/>
</dbReference>
<dbReference type="SMART" id="SM00465">
    <property type="entry name" value="GIYc"/>
    <property type="match status" value="1"/>
</dbReference>
<evidence type="ECO:0000256" key="1">
    <source>
        <dbReference type="SAM" id="MobiDB-lite"/>
    </source>
</evidence>
<dbReference type="OrthoDB" id="8265562at2"/>
<evidence type="ECO:0000313" key="5">
    <source>
        <dbReference type="Proteomes" id="UP000032680"/>
    </source>
</evidence>
<protein>
    <recommendedName>
        <fullName evidence="6">HTH cro/C1-type domain-containing protein</fullName>
    </recommendedName>
</protein>
<dbReference type="PROSITE" id="PS50164">
    <property type="entry name" value="GIY_YIG"/>
    <property type="match status" value="1"/>
</dbReference>
<dbReference type="PROSITE" id="PS50943">
    <property type="entry name" value="HTH_CROC1"/>
    <property type="match status" value="2"/>
</dbReference>
<proteinExistence type="predicted"/>
<dbReference type="InterPro" id="IPR000305">
    <property type="entry name" value="GIY-YIG_endonuc"/>
</dbReference>
<dbReference type="InterPro" id="IPR010982">
    <property type="entry name" value="Lambda_DNA-bd_dom_sf"/>
</dbReference>
<feature type="compositionally biased region" description="Acidic residues" evidence="1">
    <location>
        <begin position="84"/>
        <end position="117"/>
    </location>
</feature>
<organism evidence="4 5">
    <name type="scientific">Acidisphaera rubrifaciens HS-AP3</name>
    <dbReference type="NCBI Taxonomy" id="1231350"/>
    <lineage>
        <taxon>Bacteria</taxon>
        <taxon>Pseudomonadati</taxon>
        <taxon>Pseudomonadota</taxon>
        <taxon>Alphaproteobacteria</taxon>
        <taxon>Acetobacterales</taxon>
        <taxon>Acetobacteraceae</taxon>
        <taxon>Acidisphaera</taxon>
    </lineage>
</organism>
<evidence type="ECO:0008006" key="6">
    <source>
        <dbReference type="Google" id="ProtNLM"/>
    </source>
</evidence>
<feature type="region of interest" description="Disordered" evidence="1">
    <location>
        <begin position="78"/>
        <end position="117"/>
    </location>
</feature>
<keyword evidence="5" id="KW-1185">Reference proteome</keyword>
<dbReference type="CDD" id="cd00093">
    <property type="entry name" value="HTH_XRE"/>
    <property type="match status" value="2"/>
</dbReference>
<evidence type="ECO:0000313" key="4">
    <source>
        <dbReference type="EMBL" id="GAN77721.1"/>
    </source>
</evidence>
<evidence type="ECO:0000259" key="3">
    <source>
        <dbReference type="PROSITE" id="PS50943"/>
    </source>
</evidence>
<feature type="domain" description="HTH cro/C1-type" evidence="3">
    <location>
        <begin position="20"/>
        <end position="73"/>
    </location>
</feature>
<feature type="domain" description="GIY-YIG" evidence="2">
    <location>
        <begin position="207"/>
        <end position="282"/>
    </location>
</feature>
<dbReference type="Gene3D" id="1.10.260.40">
    <property type="entry name" value="lambda repressor-like DNA-binding domains"/>
    <property type="match status" value="2"/>
</dbReference>
<dbReference type="AlphaFoldDB" id="A0A0D6P8Q6"/>
<dbReference type="SMART" id="SM00530">
    <property type="entry name" value="HTH_XRE"/>
    <property type="match status" value="2"/>
</dbReference>
<dbReference type="EMBL" id="BANB01000428">
    <property type="protein sequence ID" value="GAN77721.1"/>
    <property type="molecule type" value="Genomic_DNA"/>
</dbReference>
<reference evidence="4 5" key="1">
    <citation type="submission" date="2012-11" db="EMBL/GenBank/DDBJ databases">
        <title>Whole genome sequence of Acidisphaera rubrifaciens HS-AP3.</title>
        <authorList>
            <person name="Azuma Y."/>
            <person name="Higashiura N."/>
            <person name="Hirakawa H."/>
            <person name="Matsushita K."/>
        </authorList>
    </citation>
    <scope>NUCLEOTIDE SEQUENCE [LARGE SCALE GENOMIC DNA]</scope>
    <source>
        <strain evidence="4 5">HS-AP3</strain>
    </source>
</reference>
<dbReference type="SUPFAM" id="SSF47413">
    <property type="entry name" value="lambda repressor-like DNA-binding domains"/>
    <property type="match status" value="2"/>
</dbReference>
<dbReference type="InterPro" id="IPR001387">
    <property type="entry name" value="Cro/C1-type_HTH"/>
</dbReference>
<dbReference type="InterPro" id="IPR035901">
    <property type="entry name" value="GIY-YIG_endonuc_sf"/>
</dbReference>
<evidence type="ECO:0000259" key="2">
    <source>
        <dbReference type="PROSITE" id="PS50164"/>
    </source>
</evidence>
<comment type="caution">
    <text evidence="4">The sequence shown here is derived from an EMBL/GenBank/DDBJ whole genome shotgun (WGS) entry which is preliminary data.</text>
</comment>
<dbReference type="Gene3D" id="3.40.1440.10">
    <property type="entry name" value="GIY-YIG endonuclease"/>
    <property type="match status" value="1"/>
</dbReference>
<dbReference type="Proteomes" id="UP000032680">
    <property type="component" value="Unassembled WGS sequence"/>
</dbReference>
<name>A0A0D6P8Q6_9PROT</name>
<dbReference type="RefSeq" id="WP_148360579.1">
    <property type="nucleotide sequence ID" value="NZ_BANB01000428.1"/>
</dbReference>
<feature type="domain" description="HTH cro/C1-type" evidence="3">
    <location>
        <begin position="122"/>
        <end position="179"/>
    </location>
</feature>
<sequence length="291" mass="32209">MTTQNQSVYKNSNKPLKNRIHSFRLHFSISQQTFGSIIGVSAGAVAHYEGGATPNPTNKQAIEKLLASSEARIKELINEHDPYYSEENEDGESENDGNADDGNADEGNADDEAGDDDFASWLTSSRLKKGLSIPELASLAGVAIPTIYNIENRTSLNPQTRTREKIATALQVKVPRPVLDELDEQESVVGLGKLQDFPPHVEAEWPSCPGVYVLYDVSQRPIYVGKSSNSIAARLKSHADRFWFKKPIVEYGAYIEVNDRDLCLKLEQVLIKFLKSNAVINKQSVETAKDT</sequence>
<accession>A0A0D6P8Q6</accession>
<gene>
    <name evidence="4" type="ORF">Asru_0428_07</name>
</gene>